<dbReference type="Proteomes" id="UP000185511">
    <property type="component" value="Chromosome"/>
</dbReference>
<dbReference type="NCBIfam" id="TIGR01868">
    <property type="entry name" value="casD_Cas5e"/>
    <property type="match status" value="1"/>
</dbReference>
<sequence length="249" mass="27108">MSGLLLRLAGPLQSWGERSAFDVRDTAAFPTRSGLIGIIAASMGIGRDEPLSALSPLSFTIRVDRPGTRTVDYQTVGGGLPPGRKIPTADGKGRPPGKGIMQTWREYLADAVFVVAVQGPDDLLAEVGRALARPHWQPYLGRRSCPPSQPFLLRTDVEDPIAELENAVPLARLRRGGRPLPVDFLYDTGLPEAVRSEVRDAPSTFATIGREHRTRPIWTVTRELPSHLGLADLAVYQQRLGSYLVGQEA</sequence>
<protein>
    <submittedName>
        <fullName evidence="3">CRISPR-associated protein Cas5</fullName>
    </submittedName>
</protein>
<reference evidence="4" key="1">
    <citation type="submission" date="2016-06" db="EMBL/GenBank/DDBJ databases">
        <title>Complete genome sequence of Actinoalloteichus fjordicus DSM 46855 (=ADI127-17), type strain of the new species Actinoalloteichus fjordicus.</title>
        <authorList>
            <person name="Ruckert C."/>
            <person name="Nouioui I."/>
            <person name="Willmese J."/>
            <person name="van Wezel G."/>
            <person name="Klenk H.-P."/>
            <person name="Kalinowski J."/>
            <person name="Zotchev S.B."/>
        </authorList>
    </citation>
    <scope>NUCLEOTIDE SEQUENCE [LARGE SCALE GENOMIC DNA]</scope>
    <source>
        <strain evidence="4">ADI127-7</strain>
    </source>
</reference>
<keyword evidence="4" id="KW-1185">Reference proteome</keyword>
<dbReference type="InterPro" id="IPR013422">
    <property type="entry name" value="CRISPR-assoc_prot_Cas5_N"/>
</dbReference>
<dbReference type="KEGG" id="acad:UA74_17700"/>
<dbReference type="CDD" id="cd09756">
    <property type="entry name" value="Cas5_I-E"/>
    <property type="match status" value="1"/>
</dbReference>
<organism evidence="3 4">
    <name type="scientific">Actinoalloteichus fjordicus</name>
    <dbReference type="NCBI Taxonomy" id="1612552"/>
    <lineage>
        <taxon>Bacteria</taxon>
        <taxon>Bacillati</taxon>
        <taxon>Actinomycetota</taxon>
        <taxon>Actinomycetes</taxon>
        <taxon>Pseudonocardiales</taxon>
        <taxon>Pseudonocardiaceae</taxon>
        <taxon>Actinoalloteichus</taxon>
    </lineage>
</organism>
<dbReference type="Gene3D" id="3.30.70.2660">
    <property type="match status" value="1"/>
</dbReference>
<gene>
    <name evidence="3" type="ORF">UA74_17700</name>
</gene>
<dbReference type="InterPro" id="IPR010147">
    <property type="entry name" value="CRISPR-assoc_prot_CasD"/>
</dbReference>
<proteinExistence type="predicted"/>
<dbReference type="Pfam" id="PF09704">
    <property type="entry name" value="Cas_Cas5d"/>
    <property type="match status" value="1"/>
</dbReference>
<evidence type="ECO:0000313" key="3">
    <source>
        <dbReference type="EMBL" id="APU15568.1"/>
    </source>
</evidence>
<keyword evidence="1" id="KW-0051">Antiviral defense</keyword>
<dbReference type="InterPro" id="IPR021124">
    <property type="entry name" value="CRISPR-assoc_prot_Cas5"/>
</dbReference>
<dbReference type="NCBIfam" id="TIGR02593">
    <property type="entry name" value="CRISPR_cas5"/>
    <property type="match status" value="1"/>
</dbReference>
<dbReference type="GO" id="GO:0051607">
    <property type="term" value="P:defense response to virus"/>
    <property type="evidence" value="ECO:0007669"/>
    <property type="project" value="UniProtKB-KW"/>
</dbReference>
<name>A0AAC9LCY9_9PSEU</name>
<dbReference type="RefSeq" id="WP_075766203.1">
    <property type="nucleotide sequence ID" value="NZ_CP016076.1"/>
</dbReference>
<dbReference type="EMBL" id="CP016076">
    <property type="protein sequence ID" value="APU15568.1"/>
    <property type="molecule type" value="Genomic_DNA"/>
</dbReference>
<evidence type="ECO:0000313" key="4">
    <source>
        <dbReference type="Proteomes" id="UP000185511"/>
    </source>
</evidence>
<evidence type="ECO:0000256" key="2">
    <source>
        <dbReference type="SAM" id="MobiDB-lite"/>
    </source>
</evidence>
<accession>A0AAC9LCY9</accession>
<dbReference type="GO" id="GO:0003723">
    <property type="term" value="F:RNA binding"/>
    <property type="evidence" value="ECO:0007669"/>
    <property type="project" value="InterPro"/>
</dbReference>
<feature type="region of interest" description="Disordered" evidence="2">
    <location>
        <begin position="76"/>
        <end position="96"/>
    </location>
</feature>
<evidence type="ECO:0000256" key="1">
    <source>
        <dbReference type="ARBA" id="ARBA00023118"/>
    </source>
</evidence>
<dbReference type="AlphaFoldDB" id="A0AAC9LCY9"/>
<dbReference type="GO" id="GO:0043571">
    <property type="term" value="P:maintenance of CRISPR repeat elements"/>
    <property type="evidence" value="ECO:0007669"/>
    <property type="project" value="InterPro"/>
</dbReference>